<name>A0A4C1U927_EUMVA</name>
<evidence type="ECO:0000313" key="3">
    <source>
        <dbReference type="Proteomes" id="UP000299102"/>
    </source>
</evidence>
<gene>
    <name evidence="2" type="ORF">EVAR_78610_1</name>
</gene>
<sequence>MIRQLNSVRSDQESNLLPTDRIIRPAITTNTRNADEIYETYRATIPRHSFCRSNPAERKEKEEEEKAGAAEGADEAGEREEEQATQIYNSFNAVTSATMAGSSFQPSIQPLPHSTEKIVQNSL</sequence>
<keyword evidence="3" id="KW-1185">Reference proteome</keyword>
<evidence type="ECO:0000313" key="2">
    <source>
        <dbReference type="EMBL" id="GBP22434.1"/>
    </source>
</evidence>
<feature type="compositionally biased region" description="Basic and acidic residues" evidence="1">
    <location>
        <begin position="55"/>
        <end position="68"/>
    </location>
</feature>
<feature type="region of interest" description="Disordered" evidence="1">
    <location>
        <begin position="49"/>
        <end position="84"/>
    </location>
</feature>
<accession>A0A4C1U927</accession>
<dbReference type="EMBL" id="BGZK01000140">
    <property type="protein sequence ID" value="GBP22434.1"/>
    <property type="molecule type" value="Genomic_DNA"/>
</dbReference>
<dbReference type="AlphaFoldDB" id="A0A4C1U927"/>
<protein>
    <submittedName>
        <fullName evidence="2">Uncharacterized protein</fullName>
    </submittedName>
</protein>
<comment type="caution">
    <text evidence="2">The sequence shown here is derived from an EMBL/GenBank/DDBJ whole genome shotgun (WGS) entry which is preliminary data.</text>
</comment>
<proteinExistence type="predicted"/>
<dbReference type="Proteomes" id="UP000299102">
    <property type="component" value="Unassembled WGS sequence"/>
</dbReference>
<feature type="region of interest" description="Disordered" evidence="1">
    <location>
        <begin position="100"/>
        <end position="123"/>
    </location>
</feature>
<evidence type="ECO:0000256" key="1">
    <source>
        <dbReference type="SAM" id="MobiDB-lite"/>
    </source>
</evidence>
<reference evidence="2 3" key="1">
    <citation type="journal article" date="2019" name="Commun. Biol.">
        <title>The bagworm genome reveals a unique fibroin gene that provides high tensile strength.</title>
        <authorList>
            <person name="Kono N."/>
            <person name="Nakamura H."/>
            <person name="Ohtoshi R."/>
            <person name="Tomita M."/>
            <person name="Numata K."/>
            <person name="Arakawa K."/>
        </authorList>
    </citation>
    <scope>NUCLEOTIDE SEQUENCE [LARGE SCALE GENOMIC DNA]</scope>
</reference>
<organism evidence="2 3">
    <name type="scientific">Eumeta variegata</name>
    <name type="common">Bagworm moth</name>
    <name type="synonym">Eumeta japonica</name>
    <dbReference type="NCBI Taxonomy" id="151549"/>
    <lineage>
        <taxon>Eukaryota</taxon>
        <taxon>Metazoa</taxon>
        <taxon>Ecdysozoa</taxon>
        <taxon>Arthropoda</taxon>
        <taxon>Hexapoda</taxon>
        <taxon>Insecta</taxon>
        <taxon>Pterygota</taxon>
        <taxon>Neoptera</taxon>
        <taxon>Endopterygota</taxon>
        <taxon>Lepidoptera</taxon>
        <taxon>Glossata</taxon>
        <taxon>Ditrysia</taxon>
        <taxon>Tineoidea</taxon>
        <taxon>Psychidae</taxon>
        <taxon>Oiketicinae</taxon>
        <taxon>Eumeta</taxon>
    </lineage>
</organism>
<feature type="compositionally biased region" description="Acidic residues" evidence="1">
    <location>
        <begin position="72"/>
        <end position="83"/>
    </location>
</feature>